<feature type="modified residue" description="4-aspartylphosphate" evidence="1">
    <location>
        <position position="56"/>
    </location>
</feature>
<dbReference type="OrthoDB" id="9787344at2"/>
<dbReference type="InterPro" id="IPR001789">
    <property type="entry name" value="Sig_transdc_resp-reg_receiver"/>
</dbReference>
<dbReference type="Pfam" id="PF00072">
    <property type="entry name" value="Response_reg"/>
    <property type="match status" value="1"/>
</dbReference>
<dbReference type="GO" id="GO:0000156">
    <property type="term" value="F:phosphorelay response regulator activity"/>
    <property type="evidence" value="ECO:0007669"/>
    <property type="project" value="InterPro"/>
</dbReference>
<sequence>MNLTCYIVDDESGAIDLLTEYIARMPGLELTGATQDPMTALDQLTGEHAPDITFIDIDMRLLSGLELAGMVNLYTMVVFTTAFPQYALQAFSKEAFDYILKPISYDRFADCVHRAKRKIARRSKVYPAGIQDFFNIKSEIKGRMVRIQMDEVVYIEGAGNYITIHTRDTKHMTYLTIKEIIPHLPSYFARIHRSFIVNINYIRITERARVRLENGRVLVMGNNYKESFLEMMDARLIKTGRAS</sequence>
<dbReference type="RefSeq" id="WP_112575369.1">
    <property type="nucleotide sequence ID" value="NZ_CP043450.1"/>
</dbReference>
<dbReference type="PANTHER" id="PTHR37299">
    <property type="entry name" value="TRANSCRIPTIONAL REGULATOR-RELATED"/>
    <property type="match status" value="1"/>
</dbReference>
<accession>A0A5C1I2H3</accession>
<dbReference type="SUPFAM" id="SSF52172">
    <property type="entry name" value="CheY-like"/>
    <property type="match status" value="1"/>
</dbReference>
<evidence type="ECO:0000259" key="3">
    <source>
        <dbReference type="PROSITE" id="PS50930"/>
    </source>
</evidence>
<dbReference type="EMBL" id="CP043450">
    <property type="protein sequence ID" value="QEM12432.1"/>
    <property type="molecule type" value="Genomic_DNA"/>
</dbReference>
<evidence type="ECO:0000259" key="2">
    <source>
        <dbReference type="PROSITE" id="PS50110"/>
    </source>
</evidence>
<dbReference type="InterPro" id="IPR011006">
    <property type="entry name" value="CheY-like_superfamily"/>
</dbReference>
<proteinExistence type="predicted"/>
<organism evidence="4 5">
    <name type="scientific">Mucilaginibacter rubeus</name>
    <dbReference type="NCBI Taxonomy" id="2027860"/>
    <lineage>
        <taxon>Bacteria</taxon>
        <taxon>Pseudomonadati</taxon>
        <taxon>Bacteroidota</taxon>
        <taxon>Sphingobacteriia</taxon>
        <taxon>Sphingobacteriales</taxon>
        <taxon>Sphingobacteriaceae</taxon>
        <taxon>Mucilaginibacter</taxon>
    </lineage>
</organism>
<evidence type="ECO:0000313" key="4">
    <source>
        <dbReference type="EMBL" id="QEM12432.1"/>
    </source>
</evidence>
<name>A0A5C1I2H3_9SPHI</name>
<dbReference type="PROSITE" id="PS50110">
    <property type="entry name" value="RESPONSE_REGULATORY"/>
    <property type="match status" value="1"/>
</dbReference>
<dbReference type="GO" id="GO:0003677">
    <property type="term" value="F:DNA binding"/>
    <property type="evidence" value="ECO:0007669"/>
    <property type="project" value="InterPro"/>
</dbReference>
<feature type="domain" description="Response regulatory" evidence="2">
    <location>
        <begin position="4"/>
        <end position="116"/>
    </location>
</feature>
<dbReference type="InterPro" id="IPR007492">
    <property type="entry name" value="LytTR_DNA-bd_dom"/>
</dbReference>
<dbReference type="InterPro" id="IPR046947">
    <property type="entry name" value="LytR-like"/>
</dbReference>
<dbReference type="AlphaFoldDB" id="A0A5C1I2H3"/>
<dbReference type="SMART" id="SM00448">
    <property type="entry name" value="REC"/>
    <property type="match status" value="1"/>
</dbReference>
<dbReference type="PANTHER" id="PTHR37299:SF1">
    <property type="entry name" value="STAGE 0 SPORULATION PROTEIN A HOMOLOG"/>
    <property type="match status" value="1"/>
</dbReference>
<dbReference type="Proteomes" id="UP000251402">
    <property type="component" value="Chromosome"/>
</dbReference>
<dbReference type="SMART" id="SM00850">
    <property type="entry name" value="LytTR"/>
    <property type="match status" value="1"/>
</dbReference>
<dbReference type="Gene3D" id="3.40.50.2300">
    <property type="match status" value="1"/>
</dbReference>
<feature type="domain" description="HTH LytTR-type" evidence="3">
    <location>
        <begin position="136"/>
        <end position="203"/>
    </location>
</feature>
<keyword evidence="1" id="KW-0597">Phosphoprotein</keyword>
<dbReference type="Pfam" id="PF04397">
    <property type="entry name" value="LytTR"/>
    <property type="match status" value="1"/>
</dbReference>
<reference evidence="4" key="1">
    <citation type="submission" date="2019-08" db="EMBL/GenBank/DDBJ databases">
        <title>Comparative genome analysis confer to the adaptation heavy metal polluted environment.</title>
        <authorList>
            <person name="Li Y."/>
        </authorList>
    </citation>
    <scope>NUCLEOTIDE SEQUENCE [LARGE SCALE GENOMIC DNA]</scope>
    <source>
        <strain evidence="4">P1</strain>
    </source>
</reference>
<dbReference type="KEGG" id="mrub:DEO27_021220"/>
<gene>
    <name evidence="4" type="ORF">DEO27_021220</name>
</gene>
<keyword evidence="5" id="KW-1185">Reference proteome</keyword>
<evidence type="ECO:0000256" key="1">
    <source>
        <dbReference type="PROSITE-ProRule" id="PRU00169"/>
    </source>
</evidence>
<evidence type="ECO:0000313" key="5">
    <source>
        <dbReference type="Proteomes" id="UP000251402"/>
    </source>
</evidence>
<protein>
    <submittedName>
        <fullName evidence="4">Response regulator transcription factor</fullName>
    </submittedName>
</protein>
<dbReference type="PROSITE" id="PS50930">
    <property type="entry name" value="HTH_LYTTR"/>
    <property type="match status" value="1"/>
</dbReference>
<dbReference type="Gene3D" id="2.40.50.1020">
    <property type="entry name" value="LytTr DNA-binding domain"/>
    <property type="match status" value="1"/>
</dbReference>